<dbReference type="PROSITE" id="PS50850">
    <property type="entry name" value="MFS"/>
    <property type="match status" value="1"/>
</dbReference>
<feature type="transmembrane region" description="Helical" evidence="7">
    <location>
        <begin position="397"/>
        <end position="416"/>
    </location>
</feature>
<feature type="transmembrane region" description="Helical" evidence="7">
    <location>
        <begin position="76"/>
        <end position="95"/>
    </location>
</feature>
<dbReference type="Gene3D" id="1.20.1250.20">
    <property type="entry name" value="MFS general substrate transporter like domains"/>
    <property type="match status" value="1"/>
</dbReference>
<comment type="subcellular location">
    <subcellularLocation>
        <location evidence="1">Cell membrane</location>
        <topology evidence="1">Multi-pass membrane protein</topology>
    </subcellularLocation>
</comment>
<comment type="caution">
    <text evidence="9">The sequence shown here is derived from an EMBL/GenBank/DDBJ whole genome shotgun (WGS) entry which is preliminary data.</text>
</comment>
<dbReference type="Gene3D" id="1.20.1720.10">
    <property type="entry name" value="Multidrug resistance protein D"/>
    <property type="match status" value="1"/>
</dbReference>
<dbReference type="PANTHER" id="PTHR23501">
    <property type="entry name" value="MAJOR FACILITATOR SUPERFAMILY"/>
    <property type="match status" value="1"/>
</dbReference>
<dbReference type="Proteomes" id="UP001597104">
    <property type="component" value="Unassembled WGS sequence"/>
</dbReference>
<evidence type="ECO:0000256" key="3">
    <source>
        <dbReference type="ARBA" id="ARBA00022475"/>
    </source>
</evidence>
<feature type="transmembrane region" description="Helical" evidence="7">
    <location>
        <begin position="135"/>
        <end position="156"/>
    </location>
</feature>
<feature type="transmembrane region" description="Helical" evidence="7">
    <location>
        <begin position="45"/>
        <end position="64"/>
    </location>
</feature>
<evidence type="ECO:0000256" key="1">
    <source>
        <dbReference type="ARBA" id="ARBA00004651"/>
    </source>
</evidence>
<dbReference type="RefSeq" id="WP_137638340.1">
    <property type="nucleotide sequence ID" value="NZ_BJDN01000023.1"/>
</dbReference>
<evidence type="ECO:0000256" key="4">
    <source>
        <dbReference type="ARBA" id="ARBA00022692"/>
    </source>
</evidence>
<feature type="transmembrane region" description="Helical" evidence="7">
    <location>
        <begin position="162"/>
        <end position="183"/>
    </location>
</feature>
<feature type="transmembrane region" description="Helical" evidence="7">
    <location>
        <begin position="7"/>
        <end position="33"/>
    </location>
</feature>
<protein>
    <submittedName>
        <fullName evidence="9">MDR family MFS transporter</fullName>
    </submittedName>
</protein>
<dbReference type="PRINTS" id="PR01036">
    <property type="entry name" value="TCRTETB"/>
</dbReference>
<keyword evidence="6 7" id="KW-0472">Membrane</keyword>
<keyword evidence="5 7" id="KW-1133">Transmembrane helix</keyword>
<feature type="transmembrane region" description="Helical" evidence="7">
    <location>
        <begin position="101"/>
        <end position="123"/>
    </location>
</feature>
<name>A0ABW3EEG7_9LACO</name>
<feature type="domain" description="Major facilitator superfamily (MFS) profile" evidence="8">
    <location>
        <begin position="11"/>
        <end position="486"/>
    </location>
</feature>
<gene>
    <name evidence="9" type="ORF">ACFQZ7_08465</name>
</gene>
<evidence type="ECO:0000256" key="7">
    <source>
        <dbReference type="SAM" id="Phobius"/>
    </source>
</evidence>
<evidence type="ECO:0000256" key="6">
    <source>
        <dbReference type="ARBA" id="ARBA00023136"/>
    </source>
</evidence>
<feature type="transmembrane region" description="Helical" evidence="7">
    <location>
        <begin position="326"/>
        <end position="345"/>
    </location>
</feature>
<keyword evidence="10" id="KW-1185">Reference proteome</keyword>
<dbReference type="Pfam" id="PF07690">
    <property type="entry name" value="MFS_1"/>
    <property type="match status" value="1"/>
</dbReference>
<accession>A0ABW3EEG7</accession>
<organism evidence="9 10">
    <name type="scientific">Loigolactobacillus binensis</name>
    <dbReference type="NCBI Taxonomy" id="2559922"/>
    <lineage>
        <taxon>Bacteria</taxon>
        <taxon>Bacillati</taxon>
        <taxon>Bacillota</taxon>
        <taxon>Bacilli</taxon>
        <taxon>Lactobacillales</taxon>
        <taxon>Lactobacillaceae</taxon>
        <taxon>Loigolactobacillus</taxon>
    </lineage>
</organism>
<dbReference type="CDD" id="cd17502">
    <property type="entry name" value="MFS_Azr1_MDR_like"/>
    <property type="match status" value="1"/>
</dbReference>
<dbReference type="NCBIfam" id="TIGR00711">
    <property type="entry name" value="efflux_EmrB"/>
    <property type="match status" value="1"/>
</dbReference>
<proteinExistence type="predicted"/>
<reference evidence="10" key="1">
    <citation type="journal article" date="2019" name="Int. J. Syst. Evol. Microbiol.">
        <title>The Global Catalogue of Microorganisms (GCM) 10K type strain sequencing project: providing services to taxonomists for standard genome sequencing and annotation.</title>
        <authorList>
            <consortium name="The Broad Institute Genomics Platform"/>
            <consortium name="The Broad Institute Genome Sequencing Center for Infectious Disease"/>
            <person name="Wu L."/>
            <person name="Ma J."/>
        </authorList>
    </citation>
    <scope>NUCLEOTIDE SEQUENCE [LARGE SCALE GENOMIC DNA]</scope>
    <source>
        <strain evidence="10">CCM 8925</strain>
    </source>
</reference>
<keyword evidence="4 7" id="KW-0812">Transmembrane</keyword>
<sequence>MRKNKTNVTVVTIAIFIATFMSAIEGTIVSTAMPTIVGDLRGLNMMNWIFSIYLLTNAMLTPIYGKLADRVGRKPVFMIGLAIFILGSALCGLAQNMMTLIIFRALQGIGAGAIMPVSFTIIADIYPLNKRAKVLGFNSSAWGIASVVAPLLGGFIVERLSWHWIFFLNVPIGIITIWLIWRYLDEERKVNHTPIDYLGSVWLMLTLLAVMYAFQVMEKGFSFWLILLFAGALLGFGLFIRTEKRVVDPIISLALFKNSTFNVQNIVAALVSGFLMGFEVYMPMWMQGILGLPASMGGFVVTPSSVMWVVASFVSGGLIAKYRPRLILFWSLLLLTCGSFVLALVPQTTQFATFLFIAAFLGLGFGVTITTTTVVSQNSVAKDQIGVATSFNTLCRTLGQTLMVSVYGIVINVHLASGVQQNRAHGVTSDMMNRLVNPQTAVDLPRHLLPTLRGILYSGLHVIFYVSAGLMVLALVINLLTDRQTKKQSV</sequence>
<keyword evidence="2" id="KW-0813">Transport</keyword>
<dbReference type="InterPro" id="IPR011701">
    <property type="entry name" value="MFS"/>
</dbReference>
<dbReference type="InterPro" id="IPR020846">
    <property type="entry name" value="MFS_dom"/>
</dbReference>
<evidence type="ECO:0000259" key="8">
    <source>
        <dbReference type="PROSITE" id="PS50850"/>
    </source>
</evidence>
<feature type="transmembrane region" description="Helical" evidence="7">
    <location>
        <begin position="294"/>
        <end position="314"/>
    </location>
</feature>
<dbReference type="EMBL" id="JBHTIO010000039">
    <property type="protein sequence ID" value="MFD0897767.1"/>
    <property type="molecule type" value="Genomic_DNA"/>
</dbReference>
<evidence type="ECO:0000313" key="10">
    <source>
        <dbReference type="Proteomes" id="UP001597104"/>
    </source>
</evidence>
<feature type="transmembrane region" description="Helical" evidence="7">
    <location>
        <begin position="261"/>
        <end position="282"/>
    </location>
</feature>
<keyword evidence="3" id="KW-1003">Cell membrane</keyword>
<feature type="transmembrane region" description="Helical" evidence="7">
    <location>
        <begin position="351"/>
        <end position="376"/>
    </location>
</feature>
<evidence type="ECO:0000256" key="2">
    <source>
        <dbReference type="ARBA" id="ARBA00022448"/>
    </source>
</evidence>
<feature type="transmembrane region" description="Helical" evidence="7">
    <location>
        <begin position="221"/>
        <end position="240"/>
    </location>
</feature>
<dbReference type="SUPFAM" id="SSF103473">
    <property type="entry name" value="MFS general substrate transporter"/>
    <property type="match status" value="1"/>
</dbReference>
<feature type="transmembrane region" description="Helical" evidence="7">
    <location>
        <begin position="195"/>
        <end position="215"/>
    </location>
</feature>
<evidence type="ECO:0000256" key="5">
    <source>
        <dbReference type="ARBA" id="ARBA00022989"/>
    </source>
</evidence>
<feature type="transmembrane region" description="Helical" evidence="7">
    <location>
        <begin position="455"/>
        <end position="480"/>
    </location>
</feature>
<dbReference type="InterPro" id="IPR004638">
    <property type="entry name" value="EmrB-like"/>
</dbReference>
<evidence type="ECO:0000313" key="9">
    <source>
        <dbReference type="EMBL" id="MFD0897767.1"/>
    </source>
</evidence>
<dbReference type="PANTHER" id="PTHR23501:SF191">
    <property type="entry name" value="VACUOLAR BASIC AMINO ACID TRANSPORTER 4"/>
    <property type="match status" value="1"/>
</dbReference>
<dbReference type="InterPro" id="IPR036259">
    <property type="entry name" value="MFS_trans_sf"/>
</dbReference>